<gene>
    <name evidence="1" type="ORF">NDU88_000713</name>
</gene>
<proteinExistence type="predicted"/>
<dbReference type="Proteomes" id="UP001066276">
    <property type="component" value="Chromosome 8"/>
</dbReference>
<keyword evidence="2" id="KW-1185">Reference proteome</keyword>
<dbReference type="AlphaFoldDB" id="A0AAV7NBC8"/>
<organism evidence="1 2">
    <name type="scientific">Pleurodeles waltl</name>
    <name type="common">Iberian ribbed newt</name>
    <dbReference type="NCBI Taxonomy" id="8319"/>
    <lineage>
        <taxon>Eukaryota</taxon>
        <taxon>Metazoa</taxon>
        <taxon>Chordata</taxon>
        <taxon>Craniata</taxon>
        <taxon>Vertebrata</taxon>
        <taxon>Euteleostomi</taxon>
        <taxon>Amphibia</taxon>
        <taxon>Batrachia</taxon>
        <taxon>Caudata</taxon>
        <taxon>Salamandroidea</taxon>
        <taxon>Salamandridae</taxon>
        <taxon>Pleurodelinae</taxon>
        <taxon>Pleurodeles</taxon>
    </lineage>
</organism>
<reference evidence="1" key="1">
    <citation type="journal article" date="2022" name="bioRxiv">
        <title>Sequencing and chromosome-scale assembly of the giantPleurodeles waltlgenome.</title>
        <authorList>
            <person name="Brown T."/>
            <person name="Elewa A."/>
            <person name="Iarovenko S."/>
            <person name="Subramanian E."/>
            <person name="Araus A.J."/>
            <person name="Petzold A."/>
            <person name="Susuki M."/>
            <person name="Suzuki K.-i.T."/>
            <person name="Hayashi T."/>
            <person name="Toyoda A."/>
            <person name="Oliveira C."/>
            <person name="Osipova E."/>
            <person name="Leigh N.D."/>
            <person name="Simon A."/>
            <person name="Yun M.H."/>
        </authorList>
    </citation>
    <scope>NUCLEOTIDE SEQUENCE</scope>
    <source>
        <strain evidence="1">20211129_DDA</strain>
        <tissue evidence="1">Liver</tissue>
    </source>
</reference>
<name>A0AAV7NBC8_PLEWA</name>
<dbReference type="EMBL" id="JANPWB010000012">
    <property type="protein sequence ID" value="KAJ1112449.1"/>
    <property type="molecule type" value="Genomic_DNA"/>
</dbReference>
<sequence>MPAPLFRQLDEQLPSLVWVGKRPTVHLDVLKLDLVDGGLGLPDLFLYYVAYWLQYAPLWFDDGANWEKELLEGSVCLSRLPSLLMGCSRSPPGTPFLVLQVSQVWEQDVVRVLPRALYALYARLLPLWVLRPFTHVAEMLDFGRWRDGSCNAAGDLYQNNTFITQEEY</sequence>
<accession>A0AAV7NBC8</accession>
<comment type="caution">
    <text evidence="1">The sequence shown here is derived from an EMBL/GenBank/DDBJ whole genome shotgun (WGS) entry which is preliminary data.</text>
</comment>
<evidence type="ECO:0000313" key="2">
    <source>
        <dbReference type="Proteomes" id="UP001066276"/>
    </source>
</evidence>
<protein>
    <submittedName>
        <fullName evidence="1">Uncharacterized protein</fullName>
    </submittedName>
</protein>
<evidence type="ECO:0000313" key="1">
    <source>
        <dbReference type="EMBL" id="KAJ1112449.1"/>
    </source>
</evidence>